<comment type="caution">
    <text evidence="2">The sequence shown here is derived from an EMBL/GenBank/DDBJ whole genome shotgun (WGS) entry which is preliminary data.</text>
</comment>
<dbReference type="AlphaFoldDB" id="A0AAQ1UIZ0"/>
<accession>A0AAQ1UIZ0</accession>
<dbReference type="InterPro" id="IPR007339">
    <property type="entry name" value="RclC-like"/>
</dbReference>
<gene>
    <name evidence="2" type="primary">ykgB_2</name>
    <name evidence="2" type="ORF">NCTC13063_02000</name>
</gene>
<dbReference type="EMBL" id="UGTJ01000001">
    <property type="protein sequence ID" value="SUB80704.1"/>
    <property type="molecule type" value="Genomic_DNA"/>
</dbReference>
<protein>
    <submittedName>
        <fullName evidence="2">Inner membrane protein ykgB</fullName>
    </submittedName>
</protein>
<feature type="transmembrane region" description="Helical" evidence="1">
    <location>
        <begin position="67"/>
        <end position="86"/>
    </location>
</feature>
<dbReference type="GO" id="GO:1901530">
    <property type="term" value="P:response to hypochlorite"/>
    <property type="evidence" value="ECO:0007669"/>
    <property type="project" value="TreeGrafter"/>
</dbReference>
<reference evidence="2 3" key="1">
    <citation type="submission" date="2018-06" db="EMBL/GenBank/DDBJ databases">
        <authorList>
            <consortium name="Pathogen Informatics"/>
            <person name="Doyle S."/>
        </authorList>
    </citation>
    <scope>NUCLEOTIDE SEQUENCE [LARGE SCALE GENOMIC DNA]</scope>
    <source>
        <strain evidence="2 3">NCTC13063</strain>
    </source>
</reference>
<sequence>MKIRKQLLSGNRLYQIGYNVTLFGTAAILLWIGIFKFTPTEAAAIRPLIEYHPFSFWAYDMFGQQSVSNFVGIVEISLAVVLLLSIKFHSLSLYAGVGIVCTFLVTLSFLFFAPGVWRIRDGVPIADFFIVKDLAYLGFGLMLLGRSMSNDKEKHDAEMTSSY</sequence>
<feature type="transmembrane region" description="Helical" evidence="1">
    <location>
        <begin position="125"/>
        <end position="144"/>
    </location>
</feature>
<feature type="transmembrane region" description="Helical" evidence="1">
    <location>
        <begin position="12"/>
        <end position="34"/>
    </location>
</feature>
<name>A0AAQ1UIZ0_9BACT</name>
<evidence type="ECO:0000313" key="3">
    <source>
        <dbReference type="Proteomes" id="UP000255283"/>
    </source>
</evidence>
<evidence type="ECO:0000313" key="2">
    <source>
        <dbReference type="EMBL" id="SUB80704.1"/>
    </source>
</evidence>
<dbReference type="InterPro" id="IPR016865">
    <property type="entry name" value="RclC"/>
</dbReference>
<dbReference type="PANTHER" id="PTHR40106">
    <property type="entry name" value="INNER MEMBRANE PROTEIN RCLC"/>
    <property type="match status" value="1"/>
</dbReference>
<dbReference type="PANTHER" id="PTHR40106:SF1">
    <property type="entry name" value="INNER MEMBRANE PROTEIN RCLC"/>
    <property type="match status" value="1"/>
</dbReference>
<feature type="transmembrane region" description="Helical" evidence="1">
    <location>
        <begin position="93"/>
        <end position="113"/>
    </location>
</feature>
<proteinExistence type="predicted"/>
<evidence type="ECO:0000256" key="1">
    <source>
        <dbReference type="SAM" id="Phobius"/>
    </source>
</evidence>
<keyword evidence="1" id="KW-1133">Transmembrane helix</keyword>
<keyword evidence="1" id="KW-0472">Membrane</keyword>
<dbReference type="RefSeq" id="WP_007412225.1">
    <property type="nucleotide sequence ID" value="NZ_CAUUQQ010000001.1"/>
</dbReference>
<dbReference type="Pfam" id="PF04224">
    <property type="entry name" value="DUF417"/>
    <property type="match status" value="1"/>
</dbReference>
<dbReference type="Proteomes" id="UP000255283">
    <property type="component" value="Unassembled WGS sequence"/>
</dbReference>
<keyword evidence="1" id="KW-0812">Transmembrane</keyword>
<dbReference type="PIRSF" id="PIRSF028065">
    <property type="entry name" value="UCP028065"/>
    <property type="match status" value="1"/>
</dbReference>
<dbReference type="GO" id="GO:0005886">
    <property type="term" value="C:plasma membrane"/>
    <property type="evidence" value="ECO:0007669"/>
    <property type="project" value="TreeGrafter"/>
</dbReference>
<organism evidence="2 3">
    <name type="scientific">Segatella buccae</name>
    <dbReference type="NCBI Taxonomy" id="28126"/>
    <lineage>
        <taxon>Bacteria</taxon>
        <taxon>Pseudomonadati</taxon>
        <taxon>Bacteroidota</taxon>
        <taxon>Bacteroidia</taxon>
        <taxon>Bacteroidales</taxon>
        <taxon>Prevotellaceae</taxon>
        <taxon>Segatella</taxon>
    </lineage>
</organism>